<dbReference type="EMBL" id="JAVDQA010000006">
    <property type="protein sequence ID" value="MDR6301408.1"/>
    <property type="molecule type" value="Genomic_DNA"/>
</dbReference>
<reference evidence="2 3" key="1">
    <citation type="submission" date="2023-07" db="EMBL/GenBank/DDBJ databases">
        <title>Genomic Encyclopedia of Type Strains, Phase IV (KMG-IV): sequencing the most valuable type-strain genomes for metagenomic binning, comparative biology and taxonomic classification.</title>
        <authorList>
            <person name="Goeker M."/>
        </authorList>
    </citation>
    <scope>NUCLEOTIDE SEQUENCE [LARGE SCALE GENOMIC DNA]</scope>
    <source>
        <strain evidence="2 3">DSM 102814</strain>
    </source>
</reference>
<gene>
    <name evidence="2" type="ORF">GGR31_002077</name>
</gene>
<feature type="chain" id="PRO_5046628518" evidence="1">
    <location>
        <begin position="19"/>
        <end position="136"/>
    </location>
</feature>
<keyword evidence="3" id="KW-1185">Reference proteome</keyword>
<organism evidence="2 3">
    <name type="scientific">Mesonia maritima</name>
    <dbReference type="NCBI Taxonomy" id="1793873"/>
    <lineage>
        <taxon>Bacteria</taxon>
        <taxon>Pseudomonadati</taxon>
        <taxon>Bacteroidota</taxon>
        <taxon>Flavobacteriia</taxon>
        <taxon>Flavobacteriales</taxon>
        <taxon>Flavobacteriaceae</taxon>
        <taxon>Mesonia</taxon>
    </lineage>
</organism>
<keyword evidence="1" id="KW-0732">Signal</keyword>
<name>A0ABU1K9Z4_9FLAO</name>
<evidence type="ECO:0000313" key="2">
    <source>
        <dbReference type="EMBL" id="MDR6301408.1"/>
    </source>
</evidence>
<protein>
    <submittedName>
        <fullName evidence="2">Uncharacterized protein</fullName>
    </submittedName>
</protein>
<dbReference type="RefSeq" id="WP_309728793.1">
    <property type="nucleotide sequence ID" value="NZ_JAVDQA010000006.1"/>
</dbReference>
<sequence length="136" mass="16029">MKNFIALFFILYFVSSFGQNSTEEDLSFQWCESKYEKTNFDVLKTSDLLSLTEENQFNTDYNFSFNGKEINRKKYFDYHFAVDYYFNEAKIQRMLNPNSNYVGQNLTTKYISCPPISLFEIDLKSPLGIETTLGLF</sequence>
<dbReference type="Proteomes" id="UP001257659">
    <property type="component" value="Unassembled WGS sequence"/>
</dbReference>
<feature type="signal peptide" evidence="1">
    <location>
        <begin position="1"/>
        <end position="18"/>
    </location>
</feature>
<comment type="caution">
    <text evidence="2">The sequence shown here is derived from an EMBL/GenBank/DDBJ whole genome shotgun (WGS) entry which is preliminary data.</text>
</comment>
<proteinExistence type="predicted"/>
<accession>A0ABU1K9Z4</accession>
<evidence type="ECO:0000256" key="1">
    <source>
        <dbReference type="SAM" id="SignalP"/>
    </source>
</evidence>
<evidence type="ECO:0000313" key="3">
    <source>
        <dbReference type="Proteomes" id="UP001257659"/>
    </source>
</evidence>